<keyword evidence="1" id="KW-0472">Membrane</keyword>
<sequence length="265" mass="31316">MGCCCRGDAKWKREVINDHKFDFVDVDEFRDESFMSKFKYMFVFLFTTKSILIYVLDIYTAVMLLAFNSWNPSIQSVVHFKYTRWIFVASIIASYILAFFEFKKARAIIRSRDISFAFTSIIANRFYTLRSYSHYCFFNEIHSHKRFKDDVAFFVFFSLRGWKRFLFAEAPRQVVNGYTLVMLFIQGAYDLNNIYMPKNILANISLFTMGIPFLLCVLSAIRTLVAALLYIPLVCQIRGNLKEYCCHKIDKRIAELLRINSRKRV</sequence>
<dbReference type="PANTHER" id="PTHR36424">
    <property type="entry name" value="PHEROMONE-REGULATED MEMBRANE PROTEIN 6"/>
    <property type="match status" value="1"/>
</dbReference>
<feature type="transmembrane region" description="Helical" evidence="1">
    <location>
        <begin position="170"/>
        <end position="189"/>
    </location>
</feature>
<feature type="transmembrane region" description="Helical" evidence="1">
    <location>
        <begin position="40"/>
        <end position="62"/>
    </location>
</feature>
<dbReference type="InterPro" id="IPR031606">
    <property type="entry name" value="Kch1/2"/>
</dbReference>
<gene>
    <name evidence="2" type="ORF">K493DRAFT_214848</name>
</gene>
<dbReference type="InParanoid" id="A0A1Y1YJI1"/>
<name>A0A1Y1YJI1_9FUNG</name>
<dbReference type="GO" id="GO:0005886">
    <property type="term" value="C:plasma membrane"/>
    <property type="evidence" value="ECO:0007669"/>
    <property type="project" value="InterPro"/>
</dbReference>
<reference evidence="2 3" key="1">
    <citation type="submission" date="2016-07" db="EMBL/GenBank/DDBJ databases">
        <title>Pervasive Adenine N6-methylation of Active Genes in Fungi.</title>
        <authorList>
            <consortium name="DOE Joint Genome Institute"/>
            <person name="Mondo S.J."/>
            <person name="Dannebaum R.O."/>
            <person name="Kuo R.C."/>
            <person name="Labutti K."/>
            <person name="Haridas S."/>
            <person name="Kuo A."/>
            <person name="Salamov A."/>
            <person name="Ahrendt S.R."/>
            <person name="Lipzen A."/>
            <person name="Sullivan W."/>
            <person name="Andreopoulos W.B."/>
            <person name="Clum A."/>
            <person name="Lindquist E."/>
            <person name="Daum C."/>
            <person name="Ramamoorthy G.K."/>
            <person name="Gryganskyi A."/>
            <person name="Culley D."/>
            <person name="Magnuson J.K."/>
            <person name="James T.Y."/>
            <person name="O'Malley M.A."/>
            <person name="Stajich J.E."/>
            <person name="Spatafora J.W."/>
            <person name="Visel A."/>
            <person name="Grigoriev I.V."/>
        </authorList>
    </citation>
    <scope>NUCLEOTIDE SEQUENCE [LARGE SCALE GENOMIC DNA]</scope>
    <source>
        <strain evidence="2 3">CBS 931.73</strain>
    </source>
</reference>
<keyword evidence="1" id="KW-1133">Transmembrane helix</keyword>
<feature type="transmembrane region" description="Helical" evidence="1">
    <location>
        <begin position="82"/>
        <end position="102"/>
    </location>
</feature>
<dbReference type="OrthoDB" id="2128042at2759"/>
<feature type="transmembrane region" description="Helical" evidence="1">
    <location>
        <begin position="209"/>
        <end position="233"/>
    </location>
</feature>
<dbReference type="PANTHER" id="PTHR36424:SF1">
    <property type="entry name" value="LOW AFFINITY K(+) TRANSPORTER 1-RELATED"/>
    <property type="match status" value="1"/>
</dbReference>
<accession>A0A1Y1YJI1</accession>
<keyword evidence="3" id="KW-1185">Reference proteome</keyword>
<dbReference type="Pfam" id="PF16944">
    <property type="entry name" value="KCH"/>
    <property type="match status" value="1"/>
</dbReference>
<protein>
    <submittedName>
        <fullName evidence="2">Uncharacterized protein</fullName>
    </submittedName>
</protein>
<feature type="non-terminal residue" evidence="2">
    <location>
        <position position="265"/>
    </location>
</feature>
<dbReference type="AlphaFoldDB" id="A0A1Y1YJI1"/>
<dbReference type="EMBL" id="MCFE01000119">
    <property type="protein sequence ID" value="ORX98155.1"/>
    <property type="molecule type" value="Genomic_DNA"/>
</dbReference>
<proteinExistence type="predicted"/>
<evidence type="ECO:0000313" key="2">
    <source>
        <dbReference type="EMBL" id="ORX98155.1"/>
    </source>
</evidence>
<organism evidence="2 3">
    <name type="scientific">Basidiobolus meristosporus CBS 931.73</name>
    <dbReference type="NCBI Taxonomy" id="1314790"/>
    <lineage>
        <taxon>Eukaryota</taxon>
        <taxon>Fungi</taxon>
        <taxon>Fungi incertae sedis</taxon>
        <taxon>Zoopagomycota</taxon>
        <taxon>Entomophthoromycotina</taxon>
        <taxon>Basidiobolomycetes</taxon>
        <taxon>Basidiobolales</taxon>
        <taxon>Basidiobolaceae</taxon>
        <taxon>Basidiobolus</taxon>
    </lineage>
</organism>
<comment type="caution">
    <text evidence="2">The sequence shown here is derived from an EMBL/GenBank/DDBJ whole genome shotgun (WGS) entry which is preliminary data.</text>
</comment>
<keyword evidence="1" id="KW-0812">Transmembrane</keyword>
<evidence type="ECO:0000256" key="1">
    <source>
        <dbReference type="SAM" id="Phobius"/>
    </source>
</evidence>
<dbReference type="Proteomes" id="UP000193498">
    <property type="component" value="Unassembled WGS sequence"/>
</dbReference>
<dbReference type="GO" id="GO:0015079">
    <property type="term" value="F:potassium ion transmembrane transporter activity"/>
    <property type="evidence" value="ECO:0007669"/>
    <property type="project" value="InterPro"/>
</dbReference>
<evidence type="ECO:0000313" key="3">
    <source>
        <dbReference type="Proteomes" id="UP000193498"/>
    </source>
</evidence>
<dbReference type="STRING" id="1314790.A0A1Y1YJI1"/>